<evidence type="ECO:0000259" key="4">
    <source>
        <dbReference type="Pfam" id="PF04500"/>
    </source>
</evidence>
<dbReference type="Pfam" id="PF04500">
    <property type="entry name" value="FLYWCH"/>
    <property type="match status" value="2"/>
</dbReference>
<organism evidence="5 6">
    <name type="scientific">Glossina austeni</name>
    <name type="common">Savannah tsetse fly</name>
    <dbReference type="NCBI Taxonomy" id="7395"/>
    <lineage>
        <taxon>Eukaryota</taxon>
        <taxon>Metazoa</taxon>
        <taxon>Ecdysozoa</taxon>
        <taxon>Arthropoda</taxon>
        <taxon>Hexapoda</taxon>
        <taxon>Insecta</taxon>
        <taxon>Pterygota</taxon>
        <taxon>Neoptera</taxon>
        <taxon>Endopterygota</taxon>
        <taxon>Diptera</taxon>
        <taxon>Brachycera</taxon>
        <taxon>Muscomorpha</taxon>
        <taxon>Hippoboscoidea</taxon>
        <taxon>Glossinidae</taxon>
        <taxon>Glossina</taxon>
    </lineage>
</organism>
<dbReference type="EnsemblMetazoa" id="GAUT038032-RA">
    <property type="protein sequence ID" value="GAUT038032-PA"/>
    <property type="gene ID" value="GAUT038032"/>
</dbReference>
<keyword evidence="3" id="KW-0862">Zinc</keyword>
<dbReference type="VEuPathDB" id="VectorBase:GAUT038032"/>
<dbReference type="GO" id="GO:0008270">
    <property type="term" value="F:zinc ion binding"/>
    <property type="evidence" value="ECO:0007669"/>
    <property type="project" value="UniProtKB-KW"/>
</dbReference>
<evidence type="ECO:0000256" key="2">
    <source>
        <dbReference type="ARBA" id="ARBA00022771"/>
    </source>
</evidence>
<keyword evidence="2" id="KW-0863">Zinc-finger</keyword>
<name>A0A1A9VHY0_GLOAU</name>
<dbReference type="STRING" id="7395.A0A1A9VHY0"/>
<dbReference type="Proteomes" id="UP000078200">
    <property type="component" value="Unassembled WGS sequence"/>
</dbReference>
<keyword evidence="1" id="KW-0479">Metal-binding</keyword>
<sequence length="288" mass="33027">MYHKAKCKARLVTKFTTIEFQPFIINKYKRRKSTNTVILPMVDIRPKPWATHQSKCSFVPGQRGKLLLLYQNFTYSKNNENGNTTYWKCRTIHNGKPCNARITTFKRVNGLYNVFLTKAEHNHPPSKHEPIVAVYSATSRGRVQLIYGGQPFIFEKKIKLSTLEEKKYWRCNQWWNQKCRSRVCTINDMVIPLNRYHTHEEIVKRKKRVRKNLIPPATAIANDKLIKPEDGYNAGQTTTITSASIGSIAGTGRGNLVVSSLGMHLKYEEIVADVTEIVEPSGVVMSKK</sequence>
<dbReference type="Gene3D" id="2.20.25.240">
    <property type="match status" value="2"/>
</dbReference>
<reference evidence="5" key="1">
    <citation type="submission" date="2020-05" db="UniProtKB">
        <authorList>
            <consortium name="EnsemblMetazoa"/>
        </authorList>
    </citation>
    <scope>IDENTIFICATION</scope>
    <source>
        <strain evidence="5">TTRI</strain>
    </source>
</reference>
<evidence type="ECO:0000256" key="3">
    <source>
        <dbReference type="ARBA" id="ARBA00022833"/>
    </source>
</evidence>
<keyword evidence="6" id="KW-1185">Reference proteome</keyword>
<dbReference type="AlphaFoldDB" id="A0A1A9VHY0"/>
<proteinExistence type="predicted"/>
<evidence type="ECO:0000313" key="6">
    <source>
        <dbReference type="Proteomes" id="UP000078200"/>
    </source>
</evidence>
<accession>A0A1A9VHY0</accession>
<evidence type="ECO:0000256" key="1">
    <source>
        <dbReference type="ARBA" id="ARBA00022723"/>
    </source>
</evidence>
<protein>
    <recommendedName>
        <fullName evidence="4">FLYWCH-type domain-containing protein</fullName>
    </recommendedName>
</protein>
<evidence type="ECO:0000313" key="5">
    <source>
        <dbReference type="EnsemblMetazoa" id="GAUT038032-PA"/>
    </source>
</evidence>
<dbReference type="InterPro" id="IPR007588">
    <property type="entry name" value="Znf_FLYWCH"/>
</dbReference>
<feature type="domain" description="FLYWCH-type" evidence="4">
    <location>
        <begin position="135"/>
        <end position="199"/>
    </location>
</feature>
<feature type="domain" description="FLYWCH-type" evidence="4">
    <location>
        <begin position="58"/>
        <end position="123"/>
    </location>
</feature>